<protein>
    <submittedName>
        <fullName evidence="1">Uncharacterized protein</fullName>
    </submittedName>
</protein>
<organism evidence="1 2">
    <name type="scientific">Oceanobacillus sojae</name>
    <dbReference type="NCBI Taxonomy" id="582851"/>
    <lineage>
        <taxon>Bacteria</taxon>
        <taxon>Bacillati</taxon>
        <taxon>Bacillota</taxon>
        <taxon>Bacilli</taxon>
        <taxon>Bacillales</taxon>
        <taxon>Bacillaceae</taxon>
        <taxon>Oceanobacillus</taxon>
    </lineage>
</organism>
<comment type="caution">
    <text evidence="1">The sequence shown here is derived from an EMBL/GenBank/DDBJ whole genome shotgun (WGS) entry which is preliminary data.</text>
</comment>
<evidence type="ECO:0000313" key="1">
    <source>
        <dbReference type="EMBL" id="GEN87227.1"/>
    </source>
</evidence>
<evidence type="ECO:0000313" key="2">
    <source>
        <dbReference type="Proteomes" id="UP000321558"/>
    </source>
</evidence>
<gene>
    <name evidence="1" type="ORF">OSO01_19660</name>
</gene>
<proteinExistence type="predicted"/>
<keyword evidence="2" id="KW-1185">Reference proteome</keyword>
<sequence>MHIYKELRQWLLNADYPVHMVAMMTDEDVVAEYEAVTGNNSVPQPIN</sequence>
<dbReference type="EMBL" id="BJYM01000007">
    <property type="protein sequence ID" value="GEN87227.1"/>
    <property type="molecule type" value="Genomic_DNA"/>
</dbReference>
<dbReference type="RefSeq" id="WP_186813615.1">
    <property type="nucleotide sequence ID" value="NZ_BJYM01000007.1"/>
</dbReference>
<dbReference type="Proteomes" id="UP000321558">
    <property type="component" value="Unassembled WGS sequence"/>
</dbReference>
<dbReference type="AlphaFoldDB" id="A0A511ZIG6"/>
<accession>A0A511ZIG6</accession>
<name>A0A511ZIG6_9BACI</name>
<reference evidence="1 2" key="1">
    <citation type="submission" date="2019-07" db="EMBL/GenBank/DDBJ databases">
        <title>Whole genome shotgun sequence of Oceanobacillus sojae NBRC 105379.</title>
        <authorList>
            <person name="Hosoyama A."/>
            <person name="Uohara A."/>
            <person name="Ohji S."/>
            <person name="Ichikawa N."/>
        </authorList>
    </citation>
    <scope>NUCLEOTIDE SEQUENCE [LARGE SCALE GENOMIC DNA]</scope>
    <source>
        <strain evidence="1 2">NBRC 105379</strain>
    </source>
</reference>